<proteinExistence type="predicted"/>
<evidence type="ECO:0000313" key="2">
    <source>
        <dbReference type="Proteomes" id="UP000887116"/>
    </source>
</evidence>
<gene>
    <name evidence="1" type="ORF">TNCT_210391</name>
</gene>
<sequence length="118" mass="13288">MQECIRQRNEIYLFEVGRRYSVCGVYPAVGVDDVRRNVMSVDAVDGIPHILLGGHHDTKREEHQHGERVVQSEDFIVDVGSSHLHEALEAAKNIQHGRAETHLTVTSISGRTSTLDFR</sequence>
<name>A0A8X6HFM5_TRICU</name>
<organism evidence="1 2">
    <name type="scientific">Trichonephila clavata</name>
    <name type="common">Joro spider</name>
    <name type="synonym">Nephila clavata</name>
    <dbReference type="NCBI Taxonomy" id="2740835"/>
    <lineage>
        <taxon>Eukaryota</taxon>
        <taxon>Metazoa</taxon>
        <taxon>Ecdysozoa</taxon>
        <taxon>Arthropoda</taxon>
        <taxon>Chelicerata</taxon>
        <taxon>Arachnida</taxon>
        <taxon>Araneae</taxon>
        <taxon>Araneomorphae</taxon>
        <taxon>Entelegynae</taxon>
        <taxon>Araneoidea</taxon>
        <taxon>Nephilidae</taxon>
        <taxon>Trichonephila</taxon>
    </lineage>
</organism>
<comment type="caution">
    <text evidence="1">The sequence shown here is derived from an EMBL/GenBank/DDBJ whole genome shotgun (WGS) entry which is preliminary data.</text>
</comment>
<dbReference type="Proteomes" id="UP000887116">
    <property type="component" value="Unassembled WGS sequence"/>
</dbReference>
<evidence type="ECO:0000313" key="1">
    <source>
        <dbReference type="EMBL" id="GFR02164.1"/>
    </source>
</evidence>
<dbReference type="EMBL" id="BMAO01025374">
    <property type="protein sequence ID" value="GFR02164.1"/>
    <property type="molecule type" value="Genomic_DNA"/>
</dbReference>
<protein>
    <submittedName>
        <fullName evidence="1">Uncharacterized protein</fullName>
    </submittedName>
</protein>
<dbReference type="AlphaFoldDB" id="A0A8X6HFM5"/>
<dbReference type="OrthoDB" id="8300609at2759"/>
<keyword evidence="2" id="KW-1185">Reference proteome</keyword>
<accession>A0A8X6HFM5</accession>
<reference evidence="1" key="1">
    <citation type="submission" date="2020-07" db="EMBL/GenBank/DDBJ databases">
        <title>Multicomponent nature underlies the extraordinary mechanical properties of spider dragline silk.</title>
        <authorList>
            <person name="Kono N."/>
            <person name="Nakamura H."/>
            <person name="Mori M."/>
            <person name="Yoshida Y."/>
            <person name="Ohtoshi R."/>
            <person name="Malay A.D."/>
            <person name="Moran D.A.P."/>
            <person name="Tomita M."/>
            <person name="Numata K."/>
            <person name="Arakawa K."/>
        </authorList>
    </citation>
    <scope>NUCLEOTIDE SEQUENCE</scope>
</reference>